<dbReference type="InterPro" id="IPR043216">
    <property type="entry name" value="PAP-like"/>
</dbReference>
<dbReference type="GO" id="GO:0006644">
    <property type="term" value="P:phospholipid metabolic process"/>
    <property type="evidence" value="ECO:0007669"/>
    <property type="project" value="InterPro"/>
</dbReference>
<dbReference type="EMBL" id="DUZY01000003">
    <property type="protein sequence ID" value="DAD31889.1"/>
    <property type="molecule type" value="Genomic_DNA"/>
</dbReference>
<evidence type="ECO:0000313" key="2">
    <source>
        <dbReference type="EMBL" id="DAD31889.1"/>
    </source>
</evidence>
<dbReference type="AlphaFoldDB" id="A0A822YKR8"/>
<name>A0A822YKR8_NELNU</name>
<accession>A0A822YKR8</accession>
<gene>
    <name evidence="2" type="ORF">HUJ06_010740</name>
</gene>
<feature type="transmembrane region" description="Helical" evidence="1">
    <location>
        <begin position="66"/>
        <end position="87"/>
    </location>
</feature>
<comment type="caution">
    <text evidence="2">The sequence shown here is derived from an EMBL/GenBank/DDBJ whole genome shotgun (WGS) entry which is preliminary data.</text>
</comment>
<feature type="transmembrane region" description="Helical" evidence="1">
    <location>
        <begin position="26"/>
        <end position="46"/>
    </location>
</feature>
<organism evidence="2 3">
    <name type="scientific">Nelumbo nucifera</name>
    <name type="common">Sacred lotus</name>
    <dbReference type="NCBI Taxonomy" id="4432"/>
    <lineage>
        <taxon>Eukaryota</taxon>
        <taxon>Viridiplantae</taxon>
        <taxon>Streptophyta</taxon>
        <taxon>Embryophyta</taxon>
        <taxon>Tracheophyta</taxon>
        <taxon>Spermatophyta</taxon>
        <taxon>Magnoliopsida</taxon>
        <taxon>Proteales</taxon>
        <taxon>Nelumbonaceae</taxon>
        <taxon>Nelumbo</taxon>
    </lineage>
</organism>
<dbReference type="PANTHER" id="PTHR10165">
    <property type="entry name" value="LIPID PHOSPHATE PHOSPHATASE"/>
    <property type="match status" value="1"/>
</dbReference>
<proteinExistence type="predicted"/>
<evidence type="ECO:0000313" key="3">
    <source>
        <dbReference type="Proteomes" id="UP000607653"/>
    </source>
</evidence>
<keyword evidence="1" id="KW-0472">Membrane</keyword>
<keyword evidence="1" id="KW-0812">Transmembrane</keyword>
<evidence type="ECO:0000256" key="1">
    <source>
        <dbReference type="SAM" id="Phobius"/>
    </source>
</evidence>
<dbReference type="Proteomes" id="UP000607653">
    <property type="component" value="Unassembled WGS sequence"/>
</dbReference>
<sequence length="94" mass="10841">MPDIQLGAHTIRSHGVKVARVHRHDWVILLLLVVIEIVLNVIEPFHRFVGAEMMADLKYPLKSNTVPFWAVPVCLQVLRYCLNYHILKTVSSRN</sequence>
<protein>
    <submittedName>
        <fullName evidence="2">Uncharacterized protein</fullName>
    </submittedName>
</protein>
<keyword evidence="3" id="KW-1185">Reference proteome</keyword>
<dbReference type="PANTHER" id="PTHR10165:SF35">
    <property type="entry name" value="RE23632P"/>
    <property type="match status" value="1"/>
</dbReference>
<keyword evidence="1" id="KW-1133">Transmembrane helix</keyword>
<reference evidence="2 3" key="1">
    <citation type="journal article" date="2020" name="Mol. Biol. Evol.">
        <title>Distinct Expression and Methylation Patterns for Genes with Different Fates following a Single Whole-Genome Duplication in Flowering Plants.</title>
        <authorList>
            <person name="Shi T."/>
            <person name="Rahmani R.S."/>
            <person name="Gugger P.F."/>
            <person name="Wang M."/>
            <person name="Li H."/>
            <person name="Zhang Y."/>
            <person name="Li Z."/>
            <person name="Wang Q."/>
            <person name="Van de Peer Y."/>
            <person name="Marchal K."/>
            <person name="Chen J."/>
        </authorList>
    </citation>
    <scope>NUCLEOTIDE SEQUENCE [LARGE SCALE GENOMIC DNA]</scope>
    <source>
        <tissue evidence="2">Leaf</tissue>
    </source>
</reference>